<dbReference type="Proteomes" id="UP001289374">
    <property type="component" value="Unassembled WGS sequence"/>
</dbReference>
<feature type="domain" description="Reverse transcriptase zinc-binding" evidence="1">
    <location>
        <begin position="64"/>
        <end position="122"/>
    </location>
</feature>
<keyword evidence="3" id="KW-1185">Reference proteome</keyword>
<dbReference type="AlphaFoldDB" id="A0AAE1T8P1"/>
<dbReference type="InterPro" id="IPR026960">
    <property type="entry name" value="RVT-Znf"/>
</dbReference>
<organism evidence="2 3">
    <name type="scientific">Sesamum angolense</name>
    <dbReference type="NCBI Taxonomy" id="2727404"/>
    <lineage>
        <taxon>Eukaryota</taxon>
        <taxon>Viridiplantae</taxon>
        <taxon>Streptophyta</taxon>
        <taxon>Embryophyta</taxon>
        <taxon>Tracheophyta</taxon>
        <taxon>Spermatophyta</taxon>
        <taxon>Magnoliopsida</taxon>
        <taxon>eudicotyledons</taxon>
        <taxon>Gunneridae</taxon>
        <taxon>Pentapetalae</taxon>
        <taxon>asterids</taxon>
        <taxon>lamiids</taxon>
        <taxon>Lamiales</taxon>
        <taxon>Pedaliaceae</taxon>
        <taxon>Sesamum</taxon>
    </lineage>
</organism>
<evidence type="ECO:0000259" key="1">
    <source>
        <dbReference type="Pfam" id="PF13966"/>
    </source>
</evidence>
<proteinExistence type="predicted"/>
<sequence>MPVATNDPNLLISTLIDHELGSWRHYRLRDLFLPMDVEAILKIPLRRTSQPNFAVWHYSADGRFSIRSAYHLAWSMRQVGASPSAPRSWTFLWAAKVPPKVRLFAWKACHNALPTSQNLQQRMGSLLGMSYVRRRV</sequence>
<dbReference type="Pfam" id="PF13966">
    <property type="entry name" value="zf-RVT"/>
    <property type="match status" value="1"/>
</dbReference>
<protein>
    <recommendedName>
        <fullName evidence="1">Reverse transcriptase zinc-binding domain-containing protein</fullName>
    </recommendedName>
</protein>
<accession>A0AAE1T8P1</accession>
<reference evidence="2" key="1">
    <citation type="submission" date="2020-06" db="EMBL/GenBank/DDBJ databases">
        <authorList>
            <person name="Li T."/>
            <person name="Hu X."/>
            <person name="Zhang T."/>
            <person name="Song X."/>
            <person name="Zhang H."/>
            <person name="Dai N."/>
            <person name="Sheng W."/>
            <person name="Hou X."/>
            <person name="Wei L."/>
        </authorList>
    </citation>
    <scope>NUCLEOTIDE SEQUENCE</scope>
    <source>
        <strain evidence="2">K16</strain>
        <tissue evidence="2">Leaf</tissue>
    </source>
</reference>
<gene>
    <name evidence="2" type="ORF">Sango_2764200</name>
</gene>
<evidence type="ECO:0000313" key="2">
    <source>
        <dbReference type="EMBL" id="KAK4383568.1"/>
    </source>
</evidence>
<evidence type="ECO:0000313" key="3">
    <source>
        <dbReference type="Proteomes" id="UP001289374"/>
    </source>
</evidence>
<name>A0AAE1T8P1_9LAMI</name>
<reference evidence="2" key="2">
    <citation type="journal article" date="2024" name="Plant">
        <title>Genomic evolution and insights into agronomic trait innovations of Sesamum species.</title>
        <authorList>
            <person name="Miao H."/>
            <person name="Wang L."/>
            <person name="Qu L."/>
            <person name="Liu H."/>
            <person name="Sun Y."/>
            <person name="Le M."/>
            <person name="Wang Q."/>
            <person name="Wei S."/>
            <person name="Zheng Y."/>
            <person name="Lin W."/>
            <person name="Duan Y."/>
            <person name="Cao H."/>
            <person name="Xiong S."/>
            <person name="Wang X."/>
            <person name="Wei L."/>
            <person name="Li C."/>
            <person name="Ma Q."/>
            <person name="Ju M."/>
            <person name="Zhao R."/>
            <person name="Li G."/>
            <person name="Mu C."/>
            <person name="Tian Q."/>
            <person name="Mei H."/>
            <person name="Zhang T."/>
            <person name="Gao T."/>
            <person name="Zhang H."/>
        </authorList>
    </citation>
    <scope>NUCLEOTIDE SEQUENCE</scope>
    <source>
        <strain evidence="2">K16</strain>
    </source>
</reference>
<comment type="caution">
    <text evidence="2">The sequence shown here is derived from an EMBL/GenBank/DDBJ whole genome shotgun (WGS) entry which is preliminary data.</text>
</comment>
<dbReference type="EMBL" id="JACGWL010000550">
    <property type="protein sequence ID" value="KAK4383568.1"/>
    <property type="molecule type" value="Genomic_DNA"/>
</dbReference>